<organism evidence="2 3">
    <name type="scientific">Dethiosulfatarculus sandiegensis</name>
    <dbReference type="NCBI Taxonomy" id="1429043"/>
    <lineage>
        <taxon>Bacteria</taxon>
        <taxon>Pseudomonadati</taxon>
        <taxon>Thermodesulfobacteriota</taxon>
        <taxon>Desulfarculia</taxon>
        <taxon>Desulfarculales</taxon>
        <taxon>Desulfarculaceae</taxon>
        <taxon>Dethiosulfatarculus</taxon>
    </lineage>
</organism>
<dbReference type="Proteomes" id="UP000032233">
    <property type="component" value="Unassembled WGS sequence"/>
</dbReference>
<feature type="compositionally biased region" description="Basic and acidic residues" evidence="1">
    <location>
        <begin position="58"/>
        <end position="70"/>
    </location>
</feature>
<feature type="compositionally biased region" description="Polar residues" evidence="1">
    <location>
        <begin position="29"/>
        <end position="43"/>
    </location>
</feature>
<name>A0A0D2G7U7_9BACT</name>
<evidence type="ECO:0000313" key="2">
    <source>
        <dbReference type="EMBL" id="KIX10997.1"/>
    </source>
</evidence>
<comment type="caution">
    <text evidence="2">The sequence shown here is derived from an EMBL/GenBank/DDBJ whole genome shotgun (WGS) entry which is preliminary data.</text>
</comment>
<dbReference type="EMBL" id="AZAC01000078">
    <property type="protein sequence ID" value="KIX10997.1"/>
    <property type="molecule type" value="Genomic_DNA"/>
</dbReference>
<accession>A0A0D2G7U7</accession>
<dbReference type="InParanoid" id="A0A0D2G7U7"/>
<evidence type="ECO:0000256" key="1">
    <source>
        <dbReference type="SAM" id="MobiDB-lite"/>
    </source>
</evidence>
<keyword evidence="3" id="KW-1185">Reference proteome</keyword>
<gene>
    <name evidence="2" type="ORF">X474_26955</name>
</gene>
<dbReference type="AlphaFoldDB" id="A0A0D2G7U7"/>
<protein>
    <submittedName>
        <fullName evidence="2">Uncharacterized protein</fullName>
    </submittedName>
</protein>
<reference evidence="2 3" key="1">
    <citation type="submission" date="2013-11" db="EMBL/GenBank/DDBJ databases">
        <title>Metagenomic analysis of a methanogenic consortium involved in long chain n-alkane degradation.</title>
        <authorList>
            <person name="Davidova I.A."/>
            <person name="Callaghan A.V."/>
            <person name="Wawrik B."/>
            <person name="Pruitt S."/>
            <person name="Marks C."/>
            <person name="Duncan K.E."/>
            <person name="Suflita J.M."/>
        </authorList>
    </citation>
    <scope>NUCLEOTIDE SEQUENCE [LARGE SCALE GENOMIC DNA]</scope>
    <source>
        <strain evidence="2 3">SPR</strain>
    </source>
</reference>
<proteinExistence type="predicted"/>
<evidence type="ECO:0000313" key="3">
    <source>
        <dbReference type="Proteomes" id="UP000032233"/>
    </source>
</evidence>
<dbReference type="STRING" id="1429043.X474_26955"/>
<feature type="region of interest" description="Disordered" evidence="1">
    <location>
        <begin position="1"/>
        <end position="85"/>
    </location>
</feature>
<sequence length="85" mass="9384">MSSLLLKSKSRASVNWLSDHPPTDGMNVHSDNNIANSPVNFQTAEKKLSQPGKGASRKLWDKITTHKKEPATAAPFGEPTRDFHE</sequence>